<comment type="caution">
    <text evidence="1">The sequence shown here is derived from an EMBL/GenBank/DDBJ whole genome shotgun (WGS) entry which is preliminary data.</text>
</comment>
<accession>A0A7X3H2M8</accession>
<dbReference type="AlphaFoldDB" id="A0A7X3H2M8"/>
<organism evidence="1 2">
    <name type="scientific">Vreelandella zhuhanensis</name>
    <dbReference type="NCBI Taxonomy" id="2684210"/>
    <lineage>
        <taxon>Bacteria</taxon>
        <taxon>Pseudomonadati</taxon>
        <taxon>Pseudomonadota</taxon>
        <taxon>Gammaproteobacteria</taxon>
        <taxon>Oceanospirillales</taxon>
        <taxon>Halomonadaceae</taxon>
        <taxon>Vreelandella</taxon>
    </lineage>
</organism>
<keyword evidence="2" id="KW-1185">Reference proteome</keyword>
<dbReference type="RefSeq" id="WP_160418756.1">
    <property type="nucleotide sequence ID" value="NZ_WTKP01000005.1"/>
</dbReference>
<protein>
    <submittedName>
        <fullName evidence="1">Uncharacterized protein</fullName>
    </submittedName>
</protein>
<evidence type="ECO:0000313" key="2">
    <source>
        <dbReference type="Proteomes" id="UP000437638"/>
    </source>
</evidence>
<dbReference type="Proteomes" id="UP000437638">
    <property type="component" value="Unassembled WGS sequence"/>
</dbReference>
<reference evidence="1 2" key="1">
    <citation type="submission" date="2019-12" db="EMBL/GenBank/DDBJ databases">
        <title>Halomonas rutogse sp. nov. isolated from two lakes on Tibetan Plateau.</title>
        <authorList>
            <person name="Gao P."/>
        </authorList>
    </citation>
    <scope>NUCLEOTIDE SEQUENCE [LARGE SCALE GENOMIC DNA]</scope>
    <source>
        <strain evidence="1 2">ZH2S</strain>
    </source>
</reference>
<proteinExistence type="predicted"/>
<gene>
    <name evidence="1" type="ORF">GPM19_09325</name>
</gene>
<sequence>MTHTPRDSQNGGESLDLLAAQFDAALNRLLQARQIDPLFPTDEIIESAKKLLAMPGGHETLYVRVPAIESAGFFTGTDWGKPQILQAALAVRSLRHGDSAITITEILSEIRLLAVAKGDYFHSGISAEHAWNFLTQVMALNLDLLSGQMSEADRERSQGLGTLVHVHYQYLLNQLGYESVLESLVDEVYRLLAQRPVQTNSIKQMISQIALCLFDPAIETASMVSAARLVSALFGPTRGCREDPGLEVYAQRLSSMDDITLAEEAAGFAFAMHDTGLVSPYHPLLIRHLRGSRDHLIPTALGLSMTGIDALQCYSQLVHTLIDEAVFPETSQATYGLAMMLERGVLFTPPIAAALWRQIALPLSAETSQKLSTVFGQAHPSRVTLLAGVLSLLGLPLGVGQGNNPTCQSVIGLSMWAFNDADYLLQLVAWAARDDEVLTRFEGQRISSRGLEAGLAKAPPCDVDPVSLILIPHLDRIYIEMGRLCGKRDDDLHRWINPEFYGWWVGHGFRVVVNVNTGELDDYEGFLRQFFAYYHPFYNGNLPLIHPQPAGIAVTDSDARLVGRHAITILRVALDPNNQMRVYFFNPNNDSGQNWGQGIICATQGTGELHGEASLPIVEFASRLYVFHYDPLELGDTQAIPTEEITRAMVLQKASWGSQP</sequence>
<dbReference type="EMBL" id="WTKP01000005">
    <property type="protein sequence ID" value="MWJ28405.1"/>
    <property type="molecule type" value="Genomic_DNA"/>
</dbReference>
<evidence type="ECO:0000313" key="1">
    <source>
        <dbReference type="EMBL" id="MWJ28405.1"/>
    </source>
</evidence>
<name>A0A7X3H2M8_9GAMM</name>